<evidence type="ECO:0000256" key="3">
    <source>
        <dbReference type="ARBA" id="ARBA00022692"/>
    </source>
</evidence>
<protein>
    <submittedName>
        <fullName evidence="7">CidA/LrgA family holin-like protein</fullName>
    </submittedName>
</protein>
<organism evidence="7 8">
    <name type="scientific">Cohnella thailandensis</name>
    <dbReference type="NCBI Taxonomy" id="557557"/>
    <lineage>
        <taxon>Bacteria</taxon>
        <taxon>Bacillati</taxon>
        <taxon>Bacillota</taxon>
        <taxon>Bacilli</taxon>
        <taxon>Bacillales</taxon>
        <taxon>Paenibacillaceae</taxon>
        <taxon>Cohnella</taxon>
    </lineage>
</organism>
<dbReference type="NCBIfam" id="NF002460">
    <property type="entry name" value="PRK01658.1"/>
    <property type="match status" value="1"/>
</dbReference>
<keyword evidence="2" id="KW-1003">Cell membrane</keyword>
<accession>A0A841SJC9</accession>
<dbReference type="InterPro" id="IPR005538">
    <property type="entry name" value="LrgA/CidA"/>
</dbReference>
<dbReference type="PANTHER" id="PTHR33931">
    <property type="entry name" value="HOLIN-LIKE PROTEIN CIDA-RELATED"/>
    <property type="match status" value="1"/>
</dbReference>
<keyword evidence="3 6" id="KW-0812">Transmembrane</keyword>
<evidence type="ECO:0000313" key="7">
    <source>
        <dbReference type="EMBL" id="MBB6632623.1"/>
    </source>
</evidence>
<evidence type="ECO:0000256" key="5">
    <source>
        <dbReference type="ARBA" id="ARBA00023136"/>
    </source>
</evidence>
<keyword evidence="8" id="KW-1185">Reference proteome</keyword>
<keyword evidence="5 6" id="KW-0472">Membrane</keyword>
<dbReference type="EMBL" id="JACJVQ010000002">
    <property type="protein sequence ID" value="MBB6632623.1"/>
    <property type="molecule type" value="Genomic_DNA"/>
</dbReference>
<dbReference type="Proteomes" id="UP000535838">
    <property type="component" value="Unassembled WGS sequence"/>
</dbReference>
<sequence>MKVKALFATVIQVAFFILLSKGADAIAKWLNLPIPGTILGILVLFALLELKVIKLDWIELGSKWLLAEMLLFFIPATVGIVNYKSLVVHQGVAIAIVILCSTFAVMLCSGLMGQWFSAKQRSERP</sequence>
<dbReference type="RefSeq" id="WP_185117868.1">
    <property type="nucleotide sequence ID" value="NZ_JACJVQ010000002.1"/>
</dbReference>
<keyword evidence="4 6" id="KW-1133">Transmembrane helix</keyword>
<feature type="transmembrane region" description="Helical" evidence="6">
    <location>
        <begin position="32"/>
        <end position="53"/>
    </location>
</feature>
<gene>
    <name evidence="7" type="ORF">H7B67_00610</name>
</gene>
<dbReference type="GO" id="GO:0005886">
    <property type="term" value="C:plasma membrane"/>
    <property type="evidence" value="ECO:0007669"/>
    <property type="project" value="UniProtKB-SubCell"/>
</dbReference>
<name>A0A841SJC9_9BACL</name>
<feature type="transmembrane region" description="Helical" evidence="6">
    <location>
        <begin position="65"/>
        <end position="86"/>
    </location>
</feature>
<evidence type="ECO:0000256" key="1">
    <source>
        <dbReference type="ARBA" id="ARBA00004651"/>
    </source>
</evidence>
<proteinExistence type="predicted"/>
<comment type="subcellular location">
    <subcellularLocation>
        <location evidence="1">Cell membrane</location>
        <topology evidence="1">Multi-pass membrane protein</topology>
    </subcellularLocation>
</comment>
<evidence type="ECO:0000313" key="8">
    <source>
        <dbReference type="Proteomes" id="UP000535838"/>
    </source>
</evidence>
<evidence type="ECO:0000256" key="2">
    <source>
        <dbReference type="ARBA" id="ARBA00022475"/>
    </source>
</evidence>
<reference evidence="7 8" key="1">
    <citation type="submission" date="2020-08" db="EMBL/GenBank/DDBJ databases">
        <title>Cohnella phylogeny.</title>
        <authorList>
            <person name="Dunlap C."/>
        </authorList>
    </citation>
    <scope>NUCLEOTIDE SEQUENCE [LARGE SCALE GENOMIC DNA]</scope>
    <source>
        <strain evidence="7 8">DSM 25241</strain>
    </source>
</reference>
<evidence type="ECO:0000256" key="4">
    <source>
        <dbReference type="ARBA" id="ARBA00022989"/>
    </source>
</evidence>
<feature type="transmembrane region" description="Helical" evidence="6">
    <location>
        <begin position="92"/>
        <end position="116"/>
    </location>
</feature>
<dbReference type="Pfam" id="PF03788">
    <property type="entry name" value="LrgA"/>
    <property type="match status" value="1"/>
</dbReference>
<dbReference type="PANTHER" id="PTHR33931:SF2">
    <property type="entry name" value="HOLIN-LIKE PROTEIN CIDA"/>
    <property type="match status" value="1"/>
</dbReference>
<comment type="caution">
    <text evidence="7">The sequence shown here is derived from an EMBL/GenBank/DDBJ whole genome shotgun (WGS) entry which is preliminary data.</text>
</comment>
<dbReference type="AlphaFoldDB" id="A0A841SJC9"/>
<evidence type="ECO:0000256" key="6">
    <source>
        <dbReference type="SAM" id="Phobius"/>
    </source>
</evidence>